<dbReference type="Proteomes" id="UP000007463">
    <property type="component" value="Chromosome"/>
</dbReference>
<gene>
    <name evidence="1" type="ordered locus">Fluta_2764</name>
</gene>
<proteinExistence type="predicted"/>
<dbReference type="HOGENOM" id="CLU_1080745_0_0_10"/>
<dbReference type="AlphaFoldDB" id="F2IGW3"/>
<evidence type="ECO:0000313" key="2">
    <source>
        <dbReference type="Proteomes" id="UP000007463"/>
    </source>
</evidence>
<reference evidence="2" key="2">
    <citation type="submission" date="2011-02" db="EMBL/GenBank/DDBJ databases">
        <title>The complete genome of Fluviicola taffensis DSM 16823.</title>
        <authorList>
            <consortium name="US DOE Joint Genome Institute (JGI-PGF)"/>
            <person name="Lucas S."/>
            <person name="Copeland A."/>
            <person name="Lapidus A."/>
            <person name="Bruce D."/>
            <person name="Goodwin L."/>
            <person name="Pitluck S."/>
            <person name="Kyrpides N."/>
            <person name="Mavromatis K."/>
            <person name="Ivanova N."/>
            <person name="Mikhailova N."/>
            <person name="Pagani I."/>
            <person name="Chertkov O."/>
            <person name="Detter J.C."/>
            <person name="Han C."/>
            <person name="Tapia R."/>
            <person name="Land M."/>
            <person name="Hauser L."/>
            <person name="Markowitz V."/>
            <person name="Cheng J.-F."/>
            <person name="Hugenholtz P."/>
            <person name="Woyke T."/>
            <person name="Wu D."/>
            <person name="Tindall B."/>
            <person name="Pomrenke H.G."/>
            <person name="Brambilla E."/>
            <person name="Klenk H.-P."/>
            <person name="Eisen J.A."/>
        </authorList>
    </citation>
    <scope>NUCLEOTIDE SEQUENCE [LARGE SCALE GENOMIC DNA]</scope>
    <source>
        <strain evidence="2">DSM 16823 / RW262 / RW262</strain>
    </source>
</reference>
<sequence length="257" mass="29910" precursor="true">MKKVLLFWIITASSLSYSQSEFIQEARYHLPRKDSLYTFKTAIASADKHDYYSDSTIQLELILNELLRKGNRNRADTLKQSLVLTQLSTLCVKRIHSITPLKVKQKRSLEKRIRRIFFGSNCCFGLIETISFEIPLVKSKGHFHYNKKGADGGFNLYEGKSKPKATKENPEPNEIPLETYTYEELKGLIQIQFNRKKVNRFLAEKSIAAFGYYMQLDESTIQKNKIPTVKVLLILGMKRFSYKQRRSFHKKTSTNYS</sequence>
<dbReference type="STRING" id="755732.Fluta_2764"/>
<dbReference type="EMBL" id="CP002542">
    <property type="protein sequence ID" value="AEA44744.1"/>
    <property type="molecule type" value="Genomic_DNA"/>
</dbReference>
<accession>F2IGW3</accession>
<name>F2IGW3_FLUTR</name>
<reference evidence="1 2" key="1">
    <citation type="journal article" date="2011" name="Stand. Genomic Sci.">
        <title>Complete genome sequence of the gliding freshwater bacterium Fluviicola taffensis type strain (RW262).</title>
        <authorList>
            <person name="Woyke T."/>
            <person name="Chertkov O."/>
            <person name="Lapidus A."/>
            <person name="Nolan M."/>
            <person name="Lucas S."/>
            <person name="Del Rio T.G."/>
            <person name="Tice H."/>
            <person name="Cheng J.F."/>
            <person name="Tapia R."/>
            <person name="Han C."/>
            <person name="Goodwin L."/>
            <person name="Pitluck S."/>
            <person name="Liolios K."/>
            <person name="Pagani I."/>
            <person name="Ivanova N."/>
            <person name="Huntemann M."/>
            <person name="Mavromatis K."/>
            <person name="Mikhailova N."/>
            <person name="Pati A."/>
            <person name="Chen A."/>
            <person name="Palaniappan K."/>
            <person name="Land M."/>
            <person name="Hauser L."/>
            <person name="Brambilla E.M."/>
            <person name="Rohde M."/>
            <person name="Mwirichia R."/>
            <person name="Sikorski J."/>
            <person name="Tindall B.J."/>
            <person name="Goker M."/>
            <person name="Bristow J."/>
            <person name="Eisen J.A."/>
            <person name="Markowitz V."/>
            <person name="Hugenholtz P."/>
            <person name="Klenk H.P."/>
            <person name="Kyrpides N.C."/>
        </authorList>
    </citation>
    <scope>NUCLEOTIDE SEQUENCE [LARGE SCALE GENOMIC DNA]</scope>
    <source>
        <strain evidence="2">DSM 16823 / RW262 / RW262</strain>
    </source>
</reference>
<keyword evidence="2" id="KW-1185">Reference proteome</keyword>
<dbReference type="KEGG" id="fte:Fluta_2764"/>
<protein>
    <submittedName>
        <fullName evidence="1">Uncharacterized protein</fullName>
    </submittedName>
</protein>
<organism evidence="1 2">
    <name type="scientific">Fluviicola taffensis (strain DSM 16823 / NCIMB 13979 / RW262)</name>
    <dbReference type="NCBI Taxonomy" id="755732"/>
    <lineage>
        <taxon>Bacteria</taxon>
        <taxon>Pseudomonadati</taxon>
        <taxon>Bacteroidota</taxon>
        <taxon>Flavobacteriia</taxon>
        <taxon>Flavobacteriales</taxon>
        <taxon>Crocinitomicaceae</taxon>
        <taxon>Fluviicola</taxon>
    </lineage>
</organism>
<dbReference type="RefSeq" id="WP_013687513.1">
    <property type="nucleotide sequence ID" value="NC_015321.1"/>
</dbReference>
<evidence type="ECO:0000313" key="1">
    <source>
        <dbReference type="EMBL" id="AEA44744.1"/>
    </source>
</evidence>
<dbReference type="OrthoDB" id="9553368at2"/>